<evidence type="ECO:0000256" key="2">
    <source>
        <dbReference type="SAM" id="MobiDB-lite"/>
    </source>
</evidence>
<proteinExistence type="inferred from homology"/>
<feature type="compositionally biased region" description="Low complexity" evidence="2">
    <location>
        <begin position="690"/>
        <end position="704"/>
    </location>
</feature>
<gene>
    <name evidence="4" type="ORF">PCANC_05252</name>
</gene>
<dbReference type="AlphaFoldDB" id="A0A2N5VWC8"/>
<organism evidence="4 5">
    <name type="scientific">Puccinia coronata f. sp. avenae</name>
    <dbReference type="NCBI Taxonomy" id="200324"/>
    <lineage>
        <taxon>Eukaryota</taxon>
        <taxon>Fungi</taxon>
        <taxon>Dikarya</taxon>
        <taxon>Basidiomycota</taxon>
        <taxon>Pucciniomycotina</taxon>
        <taxon>Pucciniomycetes</taxon>
        <taxon>Pucciniales</taxon>
        <taxon>Pucciniaceae</taxon>
        <taxon>Puccinia</taxon>
    </lineage>
</organism>
<dbReference type="PANTHER" id="PTHR31017:SF1">
    <property type="entry name" value="LATE SECRETORY PATHWAY PROTEIN AVL9 HOMOLOG"/>
    <property type="match status" value="1"/>
</dbReference>
<feature type="region of interest" description="Disordered" evidence="2">
    <location>
        <begin position="600"/>
        <end position="656"/>
    </location>
</feature>
<keyword evidence="5" id="KW-1185">Reference proteome</keyword>
<accession>A0A2N5VWC8</accession>
<dbReference type="GO" id="GO:0005737">
    <property type="term" value="C:cytoplasm"/>
    <property type="evidence" value="ECO:0007669"/>
    <property type="project" value="TreeGrafter"/>
</dbReference>
<evidence type="ECO:0000313" key="5">
    <source>
        <dbReference type="Proteomes" id="UP000235388"/>
    </source>
</evidence>
<dbReference type="EMBL" id="PGCJ01000048">
    <property type="protein sequence ID" value="PLW54303.1"/>
    <property type="molecule type" value="Genomic_DNA"/>
</dbReference>
<dbReference type="InterPro" id="IPR037516">
    <property type="entry name" value="Tripartite_DENN"/>
</dbReference>
<evidence type="ECO:0000259" key="3">
    <source>
        <dbReference type="PROSITE" id="PS50211"/>
    </source>
</evidence>
<comment type="caution">
    <text evidence="4">The sequence shown here is derived from an EMBL/GenBank/DDBJ whole genome shotgun (WGS) entry which is preliminary data.</text>
</comment>
<sequence>MEQQKPPLTVYAVILVSFDHALGPTVEWSFPTSLAEDEPLSQQINRNLPFLALPDGAHLKTEDYSYFHLFLPHLSTDSTIFGISCNRQIVSTDLINPGADVTRSTVQKAVVVLANQPVFGCIRDKLGVVTRALFAQRDFADRSILEDFYHSLEASFKVGLGEGGGEVTMRLAEPNDQANPGSSASSTNGADSSLDAEQEARRLEALKIKKGKQKERSGEAAMYMGTNLRELIHHFRLKTLQLVKLLLLQRRIMFYGHPVESLCTYQYSLVSLIPRLLVNLEDAGSPMLAERSRKISLPTSLQTSDRHSLLKYFGLPLDIFGQDSFFQPYLPLQQIDLLKASTYLVGTTNTIFQQQKDCKIDAIANVGLLSTPLCFKVHPSECHDFKYDNDPKLASLISLTSADRKWMDELIEAVDSSWNEDDPSRPVGNKFLGSDDYVRREFEVCAQRTMLNRYPEFLPFADGNYNLLRISLELRLLGFVGSKYASYCENSRGGGPTLGNNESANASIAAFNETFIQAFKTTHAFKLWDKHTDSVIFDLIDPRHPCEGRVSVVEDVGIWLSHGLKDLKLDETISKSSESVWKLASSIRIDFAKRQAEFKEKSLPSALPSSPQPPAPGTPGVDSGAQGESKPALKDGQSENNPDKGPNPTSTPSRASSIATSFSSFFFGNMAASEAGSTGHTMPIQNGRPASISTTTPASTSTTTVVSPIQSFFRYN</sequence>
<dbReference type="InterPro" id="IPR018307">
    <property type="entry name" value="ABL9/DENND6_dom"/>
</dbReference>
<feature type="region of interest" description="Disordered" evidence="2">
    <location>
        <begin position="676"/>
        <end position="704"/>
    </location>
</feature>
<comment type="similarity">
    <text evidence="1">Belongs to the AVL9 family.</text>
</comment>
<protein>
    <recommendedName>
        <fullName evidence="3">UDENN domain-containing protein</fullName>
    </recommendedName>
</protein>
<feature type="domain" description="UDENN" evidence="3">
    <location>
        <begin position="11"/>
        <end position="533"/>
    </location>
</feature>
<dbReference type="Proteomes" id="UP000235388">
    <property type="component" value="Unassembled WGS sequence"/>
</dbReference>
<dbReference type="OrthoDB" id="26278at2759"/>
<name>A0A2N5VWC8_9BASI</name>
<dbReference type="InterPro" id="IPR051731">
    <property type="entry name" value="DENND11/AVL9_GEFs"/>
</dbReference>
<feature type="compositionally biased region" description="Low complexity" evidence="2">
    <location>
        <begin position="181"/>
        <end position="193"/>
    </location>
</feature>
<dbReference type="PROSITE" id="PS50211">
    <property type="entry name" value="DENN"/>
    <property type="match status" value="1"/>
</dbReference>
<evidence type="ECO:0000256" key="1">
    <source>
        <dbReference type="ARBA" id="ARBA00038178"/>
    </source>
</evidence>
<feature type="region of interest" description="Disordered" evidence="2">
    <location>
        <begin position="172"/>
        <end position="196"/>
    </location>
</feature>
<dbReference type="PANTHER" id="PTHR31017">
    <property type="entry name" value="LATE SECRETORY PATHWAY PROTEIN AVL9-RELATED"/>
    <property type="match status" value="1"/>
</dbReference>
<dbReference type="Pfam" id="PF09794">
    <property type="entry name" value="Avl9"/>
    <property type="match status" value="1"/>
</dbReference>
<reference evidence="4 5" key="1">
    <citation type="submission" date="2017-11" db="EMBL/GenBank/DDBJ databases">
        <title>De novo assembly and phasing of dikaryotic genomes from two isolates of Puccinia coronata f. sp. avenae, the causal agent of oat crown rust.</title>
        <authorList>
            <person name="Miller M.E."/>
            <person name="Zhang Y."/>
            <person name="Omidvar V."/>
            <person name="Sperschneider J."/>
            <person name="Schwessinger B."/>
            <person name="Raley C."/>
            <person name="Palmer J.M."/>
            <person name="Garnica D."/>
            <person name="Upadhyaya N."/>
            <person name="Rathjen J."/>
            <person name="Taylor J.M."/>
            <person name="Park R.F."/>
            <person name="Dodds P.N."/>
            <person name="Hirsch C.D."/>
            <person name="Kianian S.F."/>
            <person name="Figueroa M."/>
        </authorList>
    </citation>
    <scope>NUCLEOTIDE SEQUENCE [LARGE SCALE GENOMIC DNA]</scope>
    <source>
        <strain evidence="4">12NC29</strain>
    </source>
</reference>
<evidence type="ECO:0000313" key="4">
    <source>
        <dbReference type="EMBL" id="PLW54303.1"/>
    </source>
</evidence>